<feature type="domain" description="6-phosphogluconate dehydrogenase NADP-binding" evidence="4">
    <location>
        <begin position="8"/>
        <end position="174"/>
    </location>
</feature>
<evidence type="ECO:0000313" key="7">
    <source>
        <dbReference type="Proteomes" id="UP000094020"/>
    </source>
</evidence>
<dbReference type="InterPro" id="IPR008927">
    <property type="entry name" value="6-PGluconate_DH-like_C_sf"/>
</dbReference>
<reference evidence="6" key="2">
    <citation type="submission" date="2013-07" db="EMBL/GenBank/DDBJ databases">
        <authorList>
            <consortium name="The Broad Institute Genome Sequencing Platform"/>
            <person name="Cuomo C."/>
            <person name="Litvintseva A."/>
            <person name="Chen Y."/>
            <person name="Heitman J."/>
            <person name="Sun S."/>
            <person name="Springer D."/>
            <person name="Dromer F."/>
            <person name="Young S.K."/>
            <person name="Zeng Q."/>
            <person name="Gargeya S."/>
            <person name="Fitzgerald M."/>
            <person name="Abouelleil A."/>
            <person name="Alvarado L."/>
            <person name="Berlin A.M."/>
            <person name="Chapman S.B."/>
            <person name="Dewar J."/>
            <person name="Goldberg J."/>
            <person name="Griggs A."/>
            <person name="Gujja S."/>
            <person name="Hansen M."/>
            <person name="Howarth C."/>
            <person name="Imamovic A."/>
            <person name="Larimer J."/>
            <person name="McCowan C."/>
            <person name="Murphy C."/>
            <person name="Pearson M."/>
            <person name="Priest M."/>
            <person name="Roberts A."/>
            <person name="Saif S."/>
            <person name="Shea T."/>
            <person name="Sykes S."/>
            <person name="Wortman J."/>
            <person name="Nusbaum C."/>
            <person name="Birren B."/>
        </authorList>
    </citation>
    <scope>NUCLEOTIDE SEQUENCE</scope>
    <source>
        <strain evidence="6">CBS 10737</strain>
    </source>
</reference>
<dbReference type="GeneID" id="30172831"/>
<dbReference type="InterPro" id="IPR051265">
    <property type="entry name" value="HIBADH-related_NP60_sf"/>
</dbReference>
<dbReference type="RefSeq" id="XP_019011150.1">
    <property type="nucleotide sequence ID" value="XM_019156192.1"/>
</dbReference>
<dbReference type="InterPro" id="IPR013328">
    <property type="entry name" value="6PGD_dom2"/>
</dbReference>
<keyword evidence="2" id="KW-0560">Oxidoreductase</keyword>
<evidence type="ECO:0000256" key="1">
    <source>
        <dbReference type="ARBA" id="ARBA00007598"/>
    </source>
</evidence>
<evidence type="ECO:0000313" key="5">
    <source>
        <dbReference type="EMBL" id="OCF49931.1"/>
    </source>
</evidence>
<dbReference type="AlphaFoldDB" id="A0A1B9I3A7"/>
<dbReference type="InterPro" id="IPR015815">
    <property type="entry name" value="HIBADH-related"/>
</dbReference>
<evidence type="ECO:0000256" key="3">
    <source>
        <dbReference type="PIRSR" id="PIRSR000103-1"/>
    </source>
</evidence>
<gene>
    <name evidence="5" type="ORF">I206_04462</name>
    <name evidence="6" type="ORF">I206_103965</name>
</gene>
<dbReference type="GO" id="GO:0016491">
    <property type="term" value="F:oxidoreductase activity"/>
    <property type="evidence" value="ECO:0007669"/>
    <property type="project" value="UniProtKB-KW"/>
</dbReference>
<dbReference type="Gene3D" id="1.10.1040.10">
    <property type="entry name" value="N-(1-d-carboxylethyl)-l-norvaline Dehydrogenase, domain 2"/>
    <property type="match status" value="1"/>
</dbReference>
<dbReference type="STRING" id="1296096.A0A1B9I3A7"/>
<name>A0A1B9I3A7_9TREE</name>
<comment type="similarity">
    <text evidence="1">Belongs to the HIBADH-related family. NP60 subfamily.</text>
</comment>
<dbReference type="Gene3D" id="3.40.50.720">
    <property type="entry name" value="NAD(P)-binding Rossmann-like Domain"/>
    <property type="match status" value="1"/>
</dbReference>
<dbReference type="Pfam" id="PF03446">
    <property type="entry name" value="NAD_binding_2"/>
    <property type="match status" value="1"/>
</dbReference>
<dbReference type="SUPFAM" id="SSF51735">
    <property type="entry name" value="NAD(P)-binding Rossmann-fold domains"/>
    <property type="match status" value="1"/>
</dbReference>
<reference evidence="5" key="1">
    <citation type="submission" date="2013-07" db="EMBL/GenBank/DDBJ databases">
        <title>The Genome Sequence of Cryptococcus pinus CBS10737.</title>
        <authorList>
            <consortium name="The Broad Institute Genome Sequencing Platform"/>
            <person name="Cuomo C."/>
            <person name="Litvintseva A."/>
            <person name="Chen Y."/>
            <person name="Heitman J."/>
            <person name="Sun S."/>
            <person name="Springer D."/>
            <person name="Dromer F."/>
            <person name="Young S.K."/>
            <person name="Zeng Q."/>
            <person name="Gargeya S."/>
            <person name="Fitzgerald M."/>
            <person name="Abouelleil A."/>
            <person name="Alvarado L."/>
            <person name="Berlin A.M."/>
            <person name="Chapman S.B."/>
            <person name="Dewar J."/>
            <person name="Goldberg J."/>
            <person name="Griggs A."/>
            <person name="Gujja S."/>
            <person name="Hansen M."/>
            <person name="Howarth C."/>
            <person name="Imamovic A."/>
            <person name="Larimer J."/>
            <person name="McCowan C."/>
            <person name="Murphy C."/>
            <person name="Pearson M."/>
            <person name="Priest M."/>
            <person name="Roberts A."/>
            <person name="Saif S."/>
            <person name="Shea T."/>
            <person name="Sykes S."/>
            <person name="Wortman J."/>
            <person name="Nusbaum C."/>
            <person name="Birren B."/>
        </authorList>
    </citation>
    <scope>NUCLEOTIDE SEQUENCE [LARGE SCALE GENOMIC DNA]</scope>
    <source>
        <strain evidence="5">CBS 10737</strain>
    </source>
</reference>
<organism evidence="5">
    <name type="scientific">Kwoniella pini CBS 10737</name>
    <dbReference type="NCBI Taxonomy" id="1296096"/>
    <lineage>
        <taxon>Eukaryota</taxon>
        <taxon>Fungi</taxon>
        <taxon>Dikarya</taxon>
        <taxon>Basidiomycota</taxon>
        <taxon>Agaricomycotina</taxon>
        <taxon>Tremellomycetes</taxon>
        <taxon>Tremellales</taxon>
        <taxon>Cryptococcaceae</taxon>
        <taxon>Kwoniella</taxon>
    </lineage>
</organism>
<evidence type="ECO:0000256" key="2">
    <source>
        <dbReference type="ARBA" id="ARBA00023002"/>
    </source>
</evidence>
<dbReference type="PANTHER" id="PTHR43580:SF8">
    <property type="entry name" value="6-PHOSPHOGLUCONATE DEHYDROGENASE NADP-BINDING DOMAIN-CONTAINING PROTEIN-RELATED"/>
    <property type="match status" value="1"/>
</dbReference>
<dbReference type="InterPro" id="IPR036291">
    <property type="entry name" value="NAD(P)-bd_dom_sf"/>
</dbReference>
<dbReference type="SUPFAM" id="SSF48179">
    <property type="entry name" value="6-phosphogluconate dehydrogenase C-terminal domain-like"/>
    <property type="match status" value="1"/>
</dbReference>
<dbReference type="Proteomes" id="UP000094020">
    <property type="component" value="Chromosome 5"/>
</dbReference>
<dbReference type="PIRSF" id="PIRSF000103">
    <property type="entry name" value="HIBADH"/>
    <property type="match status" value="1"/>
</dbReference>
<feature type="active site" evidence="3">
    <location>
        <position position="193"/>
    </location>
</feature>
<reference evidence="6" key="4">
    <citation type="submission" date="2024-02" db="EMBL/GenBank/DDBJ databases">
        <title>Comparative genomics of Cryptococcus and Kwoniella reveals pathogenesis evolution and contrasting modes of karyotype evolution via chromosome fusion or intercentromeric recombination.</title>
        <authorList>
            <person name="Coelho M.A."/>
            <person name="David-Palma M."/>
            <person name="Shea T."/>
            <person name="Bowers K."/>
            <person name="McGinley-Smith S."/>
            <person name="Mohammad A.W."/>
            <person name="Gnirke A."/>
            <person name="Yurkov A.M."/>
            <person name="Nowrousian M."/>
            <person name="Sun S."/>
            <person name="Cuomo C.A."/>
            <person name="Heitman J."/>
        </authorList>
    </citation>
    <scope>NUCLEOTIDE SEQUENCE</scope>
    <source>
        <strain evidence="6">CBS 10737</strain>
    </source>
</reference>
<sequence length="329" mass="36637">MSSIKDQRIGYVGLGNMGSHIATNLSKYISENDLPPLTIWNRSKEKYNFLKNNKKLNQNKIIYSNELIEVIKNSNIIFTMLINDNVSENIFEQFFNYLKENQKNEKQNLIFIDQSSLKSITSEKLFKKFKSINSFYLSCPVFGRPPMAESSKLLIISSGPFEIKEKIKHLLNPIIGNRLIDVGEDVKKATAIKSMGNMVLLGWIQLLSESYALGDSIGIDPSIFDEFLQKFIPAPPLLAYSNTISKGLFPSGGGFSIDGGLKDARNMISLGSDLGHPVSLPTIERAKDNMERSKELGGKDQDWSSLAAAVREQAGLEPYREGTNGGKGE</sequence>
<protein>
    <recommendedName>
        <fullName evidence="4">6-phosphogluconate dehydrogenase NADP-binding domain-containing protein</fullName>
    </recommendedName>
</protein>
<evidence type="ECO:0000313" key="6">
    <source>
        <dbReference type="EMBL" id="WWC70021.1"/>
    </source>
</evidence>
<reference evidence="5" key="3">
    <citation type="submission" date="2016-07" db="EMBL/GenBank/DDBJ databases">
        <title>Evolution of pathogenesis and genome organization in the Tremellales.</title>
        <authorList>
            <person name="Cuomo C."/>
            <person name="Litvintseva A."/>
            <person name="Heitman J."/>
            <person name="Chen Y."/>
            <person name="Sun S."/>
            <person name="Springer D."/>
            <person name="Dromer F."/>
            <person name="Young S."/>
            <person name="Zeng Q."/>
            <person name="Chapman S."/>
            <person name="Gujja S."/>
            <person name="Saif S."/>
            <person name="Birren B."/>
        </authorList>
    </citation>
    <scope>NUCLEOTIDE SEQUENCE</scope>
    <source>
        <strain evidence="5">CBS 10737</strain>
    </source>
</reference>
<dbReference type="EMBL" id="CP144523">
    <property type="protein sequence ID" value="WWC70021.1"/>
    <property type="molecule type" value="Genomic_DNA"/>
</dbReference>
<evidence type="ECO:0000259" key="4">
    <source>
        <dbReference type="Pfam" id="PF03446"/>
    </source>
</evidence>
<dbReference type="EMBL" id="KI894011">
    <property type="protein sequence ID" value="OCF49931.1"/>
    <property type="molecule type" value="Genomic_DNA"/>
</dbReference>
<dbReference type="GO" id="GO:0050661">
    <property type="term" value="F:NADP binding"/>
    <property type="evidence" value="ECO:0007669"/>
    <property type="project" value="InterPro"/>
</dbReference>
<dbReference type="InterPro" id="IPR006115">
    <property type="entry name" value="6PGDH_NADP-bd"/>
</dbReference>
<proteinExistence type="inferred from homology"/>
<keyword evidence="7" id="KW-1185">Reference proteome</keyword>
<dbReference type="KEGG" id="kpin:30172831"/>
<dbReference type="PANTHER" id="PTHR43580">
    <property type="entry name" value="OXIDOREDUCTASE GLYR1-RELATED"/>
    <property type="match status" value="1"/>
</dbReference>
<accession>A0A1B9I3A7</accession>
<dbReference type="OrthoDB" id="435038at2759"/>